<dbReference type="InterPro" id="IPR036513">
    <property type="entry name" value="STAS_dom_sf"/>
</dbReference>
<proteinExistence type="inferred from homology"/>
<feature type="domain" description="STAS" evidence="3">
    <location>
        <begin position="16"/>
        <end position="106"/>
    </location>
</feature>
<dbReference type="PROSITE" id="PS50801">
    <property type="entry name" value="STAS"/>
    <property type="match status" value="1"/>
</dbReference>
<dbReference type="Pfam" id="PF01740">
    <property type="entry name" value="STAS"/>
    <property type="match status" value="1"/>
</dbReference>
<dbReference type="SUPFAM" id="SSF52091">
    <property type="entry name" value="SpoIIaa-like"/>
    <property type="match status" value="1"/>
</dbReference>
<dbReference type="Gene3D" id="3.30.750.24">
    <property type="entry name" value="STAS domain"/>
    <property type="match status" value="1"/>
</dbReference>
<comment type="similarity">
    <text evidence="1 2">Belongs to the anti-sigma-factor antagonist family.</text>
</comment>
<dbReference type="PANTHER" id="PTHR33495:SF2">
    <property type="entry name" value="ANTI-SIGMA FACTOR ANTAGONIST TM_1081-RELATED"/>
    <property type="match status" value="1"/>
</dbReference>
<dbReference type="GO" id="GO:0043856">
    <property type="term" value="F:anti-sigma factor antagonist activity"/>
    <property type="evidence" value="ECO:0007669"/>
    <property type="project" value="InterPro"/>
</dbReference>
<evidence type="ECO:0000313" key="4">
    <source>
        <dbReference type="EMBL" id="BAL56546.1"/>
    </source>
</evidence>
<dbReference type="AlphaFoldDB" id="H5SK60"/>
<dbReference type="NCBIfam" id="TIGR00377">
    <property type="entry name" value="ant_ant_sig"/>
    <property type="match status" value="1"/>
</dbReference>
<dbReference type="PANTHER" id="PTHR33495">
    <property type="entry name" value="ANTI-SIGMA FACTOR ANTAGONIST TM_1081-RELATED-RELATED"/>
    <property type="match status" value="1"/>
</dbReference>
<gene>
    <name evidence="4" type="ORF">HGMM_F40B03C34</name>
</gene>
<evidence type="ECO:0000259" key="3">
    <source>
        <dbReference type="PROSITE" id="PS50801"/>
    </source>
</evidence>
<dbReference type="EMBL" id="AP011750">
    <property type="protein sequence ID" value="BAL56546.1"/>
    <property type="molecule type" value="Genomic_DNA"/>
</dbReference>
<sequence>MQIEVLQGGEVGHVHVRLKGELDALTAPKLYEELSRLVQQTPSPRQITLHCRDLVYISSAGAGILLMCMDNFSPKGITLEMTEVVPEVYNILDLLGLTKLIPVTHA</sequence>
<dbReference type="InterPro" id="IPR003658">
    <property type="entry name" value="Anti-sigma_ant"/>
</dbReference>
<dbReference type="CDD" id="cd07043">
    <property type="entry name" value="STAS_anti-anti-sigma_factors"/>
    <property type="match status" value="1"/>
</dbReference>
<name>H5SK60_9BACT</name>
<reference evidence="4" key="2">
    <citation type="journal article" date="2012" name="PLoS ONE">
        <title>A Deeply Branching Thermophilic Bacterium with an Ancient Acetyl-CoA Pathway Dominates a Subsurface Ecosystem.</title>
        <authorList>
            <person name="Takami H."/>
            <person name="Noguchi H."/>
            <person name="Takaki Y."/>
            <person name="Uchiyama I."/>
            <person name="Toyoda A."/>
            <person name="Nishi S."/>
            <person name="Chee G.-J."/>
            <person name="Arai W."/>
            <person name="Nunoura T."/>
            <person name="Itoh T."/>
            <person name="Hattori M."/>
            <person name="Takai K."/>
        </authorList>
    </citation>
    <scope>NUCLEOTIDE SEQUENCE</scope>
</reference>
<protein>
    <recommendedName>
        <fullName evidence="2">Anti-sigma factor antagonist</fullName>
    </recommendedName>
</protein>
<evidence type="ECO:0000256" key="1">
    <source>
        <dbReference type="ARBA" id="ARBA00009013"/>
    </source>
</evidence>
<organism evidence="4">
    <name type="scientific">uncultured Bacteroidota bacterium</name>
    <dbReference type="NCBI Taxonomy" id="152509"/>
    <lineage>
        <taxon>Bacteria</taxon>
        <taxon>Pseudomonadati</taxon>
        <taxon>Bacteroidota</taxon>
        <taxon>environmental samples</taxon>
    </lineage>
</organism>
<reference evidence="4" key="1">
    <citation type="journal article" date="2005" name="Environ. Microbiol.">
        <title>Genetic and functional properties of uncultivated thermophilic crenarchaeotes from a subsurface gold mine as revealed by analysis of genome fragments.</title>
        <authorList>
            <person name="Nunoura T."/>
            <person name="Hirayama H."/>
            <person name="Takami H."/>
            <person name="Oida H."/>
            <person name="Nishi S."/>
            <person name="Shimamura S."/>
            <person name="Suzuki Y."/>
            <person name="Inagaki F."/>
            <person name="Takai K."/>
            <person name="Nealson K.H."/>
            <person name="Horikoshi K."/>
        </authorList>
    </citation>
    <scope>NUCLEOTIDE SEQUENCE</scope>
</reference>
<evidence type="ECO:0000256" key="2">
    <source>
        <dbReference type="RuleBase" id="RU003749"/>
    </source>
</evidence>
<accession>H5SK60</accession>
<dbReference type="InterPro" id="IPR002645">
    <property type="entry name" value="STAS_dom"/>
</dbReference>